<gene>
    <name evidence="1" type="ORF">METZ01_LOCUS15354</name>
</gene>
<name>A0A381P6K6_9ZZZZ</name>
<evidence type="ECO:0008006" key="2">
    <source>
        <dbReference type="Google" id="ProtNLM"/>
    </source>
</evidence>
<dbReference type="AlphaFoldDB" id="A0A381P6K6"/>
<proteinExistence type="predicted"/>
<dbReference type="EMBL" id="UINC01000874">
    <property type="protein sequence ID" value="SUZ62500.1"/>
    <property type="molecule type" value="Genomic_DNA"/>
</dbReference>
<organism evidence="1">
    <name type="scientific">marine metagenome</name>
    <dbReference type="NCBI Taxonomy" id="408172"/>
    <lineage>
        <taxon>unclassified sequences</taxon>
        <taxon>metagenomes</taxon>
        <taxon>ecological metagenomes</taxon>
    </lineage>
</organism>
<dbReference type="Pfam" id="PF03745">
    <property type="entry name" value="DUF309"/>
    <property type="match status" value="1"/>
</dbReference>
<protein>
    <recommendedName>
        <fullName evidence="2">DUF309 domain-containing protein</fullName>
    </recommendedName>
</protein>
<dbReference type="SUPFAM" id="SSF140663">
    <property type="entry name" value="TTHA0068-like"/>
    <property type="match status" value="1"/>
</dbReference>
<sequence length="83" mass="9503">MADRKFIQGLIQLSVSFVHLENGNVKGAKSLLKKCREKFESFSGTQRGINMKVLLESIEQVHTAYESEDFPNDFDWDLVPVLE</sequence>
<reference evidence="1" key="1">
    <citation type="submission" date="2018-05" db="EMBL/GenBank/DDBJ databases">
        <authorList>
            <person name="Lanie J.A."/>
            <person name="Ng W.-L."/>
            <person name="Kazmierczak K.M."/>
            <person name="Andrzejewski T.M."/>
            <person name="Davidsen T.M."/>
            <person name="Wayne K.J."/>
            <person name="Tettelin H."/>
            <person name="Glass J.I."/>
            <person name="Rusch D."/>
            <person name="Podicherti R."/>
            <person name="Tsui H.-C.T."/>
            <person name="Winkler M.E."/>
        </authorList>
    </citation>
    <scope>NUCLEOTIDE SEQUENCE</scope>
</reference>
<dbReference type="InterPro" id="IPR005500">
    <property type="entry name" value="DUF309"/>
</dbReference>
<evidence type="ECO:0000313" key="1">
    <source>
        <dbReference type="EMBL" id="SUZ62500.1"/>
    </source>
</evidence>
<dbReference type="InterPro" id="IPR023203">
    <property type="entry name" value="TTHA0068_sf"/>
</dbReference>
<dbReference type="Gene3D" id="1.10.3450.10">
    <property type="entry name" value="TTHA0068-like"/>
    <property type="match status" value="1"/>
</dbReference>
<accession>A0A381P6K6</accession>